<dbReference type="Pfam" id="PF16189">
    <property type="entry name" value="Creatinase_N_2"/>
    <property type="match status" value="4"/>
</dbReference>
<feature type="domain" description="Peptidase M24 C-terminal" evidence="7">
    <location>
        <begin position="526"/>
        <end position="588"/>
    </location>
</feature>
<accession>A0A8J5JI45</accession>
<dbReference type="Pfam" id="PF16188">
    <property type="entry name" value="Peptidase_M24_C"/>
    <property type="match status" value="1"/>
</dbReference>
<feature type="domain" description="Peptidase M24" evidence="6">
    <location>
        <begin position="963"/>
        <end position="1135"/>
    </location>
</feature>
<keyword evidence="3" id="KW-0479">Metal-binding</keyword>
<keyword evidence="9" id="KW-1185">Reference proteome</keyword>
<gene>
    <name evidence="8" type="primary">Xpnpep1-L1</name>
    <name evidence="8" type="ORF">Hamer_G006557</name>
</gene>
<evidence type="ECO:0000313" key="9">
    <source>
        <dbReference type="Proteomes" id="UP000747542"/>
    </source>
</evidence>
<dbReference type="PANTHER" id="PTHR43763:SF6">
    <property type="entry name" value="XAA-PRO AMINOPEPTIDASE 1"/>
    <property type="match status" value="1"/>
</dbReference>
<feature type="domain" description="Peptidase M24" evidence="6">
    <location>
        <begin position="304"/>
        <end position="512"/>
    </location>
</feature>
<dbReference type="Proteomes" id="UP000747542">
    <property type="component" value="Unassembled WGS sequence"/>
</dbReference>
<evidence type="ECO:0000313" key="8">
    <source>
        <dbReference type="EMBL" id="KAG7156581.1"/>
    </source>
</evidence>
<dbReference type="FunFam" id="3.40.350.10:FF:000003">
    <property type="entry name" value="Xaa-pro aminopeptidase P"/>
    <property type="match status" value="1"/>
</dbReference>
<dbReference type="PANTHER" id="PTHR43763">
    <property type="entry name" value="XAA-PRO AMINOPEPTIDASE 1"/>
    <property type="match status" value="1"/>
</dbReference>
<dbReference type="InterPro" id="IPR032416">
    <property type="entry name" value="Peptidase_M24_C"/>
</dbReference>
<reference evidence="8" key="1">
    <citation type="journal article" date="2021" name="Sci. Adv.">
        <title>The American lobster genome reveals insights on longevity, neural, and immune adaptations.</title>
        <authorList>
            <person name="Polinski J.M."/>
            <person name="Zimin A.V."/>
            <person name="Clark K.F."/>
            <person name="Kohn A.B."/>
            <person name="Sadowski N."/>
            <person name="Timp W."/>
            <person name="Ptitsyn A."/>
            <person name="Khanna P."/>
            <person name="Romanova D.Y."/>
            <person name="Williams P."/>
            <person name="Greenwood S.J."/>
            <person name="Moroz L.L."/>
            <person name="Walt D.R."/>
            <person name="Bodnar A.G."/>
        </authorList>
    </citation>
    <scope>NUCLEOTIDE SEQUENCE</scope>
    <source>
        <strain evidence="8">GMGI-L3</strain>
    </source>
</reference>
<dbReference type="Gene3D" id="3.40.350.10">
    <property type="entry name" value="Creatinase/prolidase N-terminal domain"/>
    <property type="match status" value="3"/>
</dbReference>
<dbReference type="Pfam" id="PF00557">
    <property type="entry name" value="Peptidase_M24"/>
    <property type="match status" value="2"/>
</dbReference>
<evidence type="ECO:0000256" key="5">
    <source>
        <dbReference type="ARBA" id="ARBA00023211"/>
    </source>
</evidence>
<evidence type="ECO:0000256" key="4">
    <source>
        <dbReference type="ARBA" id="ARBA00022801"/>
    </source>
</evidence>
<comment type="caution">
    <text evidence="8">The sequence shown here is derived from an EMBL/GenBank/DDBJ whole genome shotgun (WGS) entry which is preliminary data.</text>
</comment>
<evidence type="ECO:0000259" key="7">
    <source>
        <dbReference type="Pfam" id="PF16188"/>
    </source>
</evidence>
<dbReference type="InterPro" id="IPR036005">
    <property type="entry name" value="Creatinase/aminopeptidase-like"/>
</dbReference>
<organism evidence="8 9">
    <name type="scientific">Homarus americanus</name>
    <name type="common">American lobster</name>
    <dbReference type="NCBI Taxonomy" id="6706"/>
    <lineage>
        <taxon>Eukaryota</taxon>
        <taxon>Metazoa</taxon>
        <taxon>Ecdysozoa</taxon>
        <taxon>Arthropoda</taxon>
        <taxon>Crustacea</taxon>
        <taxon>Multicrustacea</taxon>
        <taxon>Malacostraca</taxon>
        <taxon>Eumalacostraca</taxon>
        <taxon>Eucarida</taxon>
        <taxon>Decapoda</taxon>
        <taxon>Pleocyemata</taxon>
        <taxon>Astacidea</taxon>
        <taxon>Nephropoidea</taxon>
        <taxon>Nephropidae</taxon>
        <taxon>Homarus</taxon>
    </lineage>
</organism>
<dbReference type="Gene3D" id="3.90.230.10">
    <property type="entry name" value="Creatinase/methionine aminopeptidase superfamily"/>
    <property type="match status" value="2"/>
</dbReference>
<comment type="similarity">
    <text evidence="2">Belongs to the peptidase M24B family.</text>
</comment>
<keyword evidence="5" id="KW-0464">Manganese</keyword>
<dbReference type="SUPFAM" id="SSF53092">
    <property type="entry name" value="Creatinase/prolidase N-terminal domain"/>
    <property type="match status" value="2"/>
</dbReference>
<keyword evidence="4" id="KW-0378">Hydrolase</keyword>
<protein>
    <submittedName>
        <fullName evidence="8">Xaa-Pro aminopeptidase 1-like 1</fullName>
    </submittedName>
</protein>
<dbReference type="InterPro" id="IPR000994">
    <property type="entry name" value="Pept_M24"/>
</dbReference>
<dbReference type="FunFam" id="3.90.230.10:FF:000007">
    <property type="entry name" value="Xaa-Pro aminopeptidase P"/>
    <property type="match status" value="1"/>
</dbReference>
<evidence type="ECO:0000259" key="6">
    <source>
        <dbReference type="Pfam" id="PF00557"/>
    </source>
</evidence>
<sequence>MLKLGFDAYIIPNDDEHQSEYVSPTDERRSYISGFSGSAGTAVVTMDQQALWTDGRYFLQADQQLDCHWLLMKQKNPGVPKMMEWLRQKLVKGSKVGKKWEDKVADVRAEMLKEGADLLVVTALDEVAWLLNLRGNDIPYNPGESCLLSVCVCAFLCVCMCVCVCVHIYIRCVFLSVYVYFFSNQPRPFFFFLVFRSYLILGRDDLQLYIPKEKITPAVDHHLHVNSCEGQECVVINEYTAVLDRLRALKLNNHVKKVMLGSKYSYSGGASYAVYSAVPEEMRLMVTSPVLLMKARKNAVEVDGMKNAHIKDAVALCDFLSFMEPEIMEGKNWSEIDAANLLKEYRSQQRDFKGISFTTISAFGSNGAIVHYQPVRETDKKITNTSLYLLDSGGQYKDGTTDVTRTMHYGDPKPLHVEAYTRVLMGAIDLATLIFPEGTGDADVDIMARRSITFSPFSPLVCSPGNQAVAPIQVRIYATEEHKFEVGHFFSDEPGFYLDNDFGVRLETIVTVVPKDTPYHFDKRSLGFEAVTLVPFEPKLINITMLTGKQCHWLNSYHARVRDVVGGELMTQGRTRGYEWLISKTEPLPCVNHYGGTLGKSSDTMAALTVSDLGSVIISGESAGLMSSTNLQHVERVAREAALDGRTNCKEGNPQPEIRVNTSSQMTKLRQEMGNHRLDGYIIPMTGEQHGYLAPAEKRLQYMTGFTGSFGNVAVTADEQALWTDGRYFLQADSELGCDWLLMKEQIDGVPTISEWLRSKLVSGAKVGADPRLIAADTWKFYSEELASKRWEDKVADVRAEMERQGADILVITAPDEVAWLLNLRGSDVETTPEVKFQQMHDTVSDALCSLAVFRSYVIIGRNNVELFVPPDKITPAVDNHLNVNQCGEQECVIITEYIAILDRLRVLKLNNGITKVMLGKKYSYSGGASYAIYSAVPEEKRLVTISPVLEMKARKNPVEIKGMKDSHIRDAVALCDFLSFMEKEINSGNSWNEITASEKLLELRRQQQNFMGVSFKTISAFGPNGAVIHYRPRPDTNREITTESLYLLDSGGQYKDGTTDVTRTMHYGEPTSFQVEAYTRVLIGAIDLARLIFPEGTDDTDIDILARRPLYEVGLDYRHGTGHGIGHFLGVHEGEDTT</sequence>
<keyword evidence="8" id="KW-0031">Aminopeptidase</keyword>
<dbReference type="EMBL" id="JAHLQT010039062">
    <property type="protein sequence ID" value="KAG7156581.1"/>
    <property type="molecule type" value="Genomic_DNA"/>
</dbReference>
<dbReference type="InterPro" id="IPR033740">
    <property type="entry name" value="Pept_M24B"/>
</dbReference>
<dbReference type="GO" id="GO:0046872">
    <property type="term" value="F:metal ion binding"/>
    <property type="evidence" value="ECO:0007669"/>
    <property type="project" value="UniProtKB-KW"/>
</dbReference>
<dbReference type="AlphaFoldDB" id="A0A8J5JI45"/>
<dbReference type="FunFam" id="3.90.230.10:FF:000009">
    <property type="entry name" value="xaa-Pro aminopeptidase 2"/>
    <property type="match status" value="1"/>
</dbReference>
<dbReference type="InterPro" id="IPR029149">
    <property type="entry name" value="Creatin/AminoP/Spt16_N"/>
</dbReference>
<evidence type="ECO:0000256" key="3">
    <source>
        <dbReference type="ARBA" id="ARBA00022723"/>
    </source>
</evidence>
<dbReference type="InterPro" id="IPR050422">
    <property type="entry name" value="X-Pro_aminopeptidase_P"/>
</dbReference>
<evidence type="ECO:0000256" key="2">
    <source>
        <dbReference type="ARBA" id="ARBA00008766"/>
    </source>
</evidence>
<name>A0A8J5JI45_HOMAM</name>
<dbReference type="GO" id="GO:0005737">
    <property type="term" value="C:cytoplasm"/>
    <property type="evidence" value="ECO:0007669"/>
    <property type="project" value="UniProtKB-ARBA"/>
</dbReference>
<evidence type="ECO:0000256" key="1">
    <source>
        <dbReference type="ARBA" id="ARBA00001936"/>
    </source>
</evidence>
<keyword evidence="8" id="KW-0645">Protease</keyword>
<dbReference type="CDD" id="cd01085">
    <property type="entry name" value="APP"/>
    <property type="match status" value="1"/>
</dbReference>
<dbReference type="SUPFAM" id="SSF55920">
    <property type="entry name" value="Creatinase/aminopeptidase"/>
    <property type="match status" value="2"/>
</dbReference>
<comment type="cofactor">
    <cofactor evidence="1">
        <name>Mn(2+)</name>
        <dbReference type="ChEBI" id="CHEBI:29035"/>
    </cofactor>
</comment>
<proteinExistence type="inferred from homology"/>
<dbReference type="GO" id="GO:0070006">
    <property type="term" value="F:metalloaminopeptidase activity"/>
    <property type="evidence" value="ECO:0007669"/>
    <property type="project" value="InterPro"/>
</dbReference>